<keyword evidence="15" id="KW-1185">Reference proteome</keyword>
<dbReference type="Proteomes" id="UP000030993">
    <property type="component" value="Unassembled WGS sequence"/>
</dbReference>
<dbReference type="Pfam" id="PF20259">
    <property type="entry name" value="tRNA_Me_trans_M"/>
    <property type="match status" value="1"/>
</dbReference>
<dbReference type="GO" id="GO:0103016">
    <property type="term" value="F:tRNA-uridine 2-sulfurtransferase activity"/>
    <property type="evidence" value="ECO:0007669"/>
    <property type="project" value="UniProtKB-EC"/>
</dbReference>
<dbReference type="AlphaFoldDB" id="A0A0B2JX95"/>
<feature type="disulfide bond" description="Alternate" evidence="11">
    <location>
        <begin position="104"/>
        <end position="201"/>
    </location>
</feature>
<evidence type="ECO:0000259" key="12">
    <source>
        <dbReference type="Pfam" id="PF20258"/>
    </source>
</evidence>
<dbReference type="InterPro" id="IPR004506">
    <property type="entry name" value="MnmA-like"/>
</dbReference>
<dbReference type="NCBIfam" id="TIGR00420">
    <property type="entry name" value="trmU"/>
    <property type="match status" value="1"/>
</dbReference>
<dbReference type="GO" id="GO:0002143">
    <property type="term" value="P:tRNA wobble position uridine thiolation"/>
    <property type="evidence" value="ECO:0007669"/>
    <property type="project" value="TreeGrafter"/>
</dbReference>
<keyword evidence="2 11" id="KW-0820">tRNA-binding</keyword>
<evidence type="ECO:0000313" key="15">
    <source>
        <dbReference type="Proteomes" id="UP000030993"/>
    </source>
</evidence>
<dbReference type="GO" id="GO:0005524">
    <property type="term" value="F:ATP binding"/>
    <property type="evidence" value="ECO:0007669"/>
    <property type="project" value="UniProtKB-KW"/>
</dbReference>
<dbReference type="FunFam" id="3.40.50.620:FF:000115">
    <property type="entry name" value="tRNA-specific 2-thiouridylase MnmA"/>
    <property type="match status" value="1"/>
</dbReference>
<evidence type="ECO:0000256" key="7">
    <source>
        <dbReference type="ARBA" id="ARBA00022884"/>
    </source>
</evidence>
<dbReference type="GO" id="GO:0005737">
    <property type="term" value="C:cytoplasm"/>
    <property type="evidence" value="ECO:0007669"/>
    <property type="project" value="UniProtKB-SubCell"/>
</dbReference>
<evidence type="ECO:0000256" key="10">
    <source>
        <dbReference type="ARBA" id="ARBA00056575"/>
    </source>
</evidence>
<feature type="site" description="Interaction with tRNA" evidence="11">
    <location>
        <position position="129"/>
    </location>
</feature>
<keyword evidence="6 11" id="KW-0067">ATP-binding</keyword>
<feature type="site" description="Interaction with tRNA" evidence="11">
    <location>
        <position position="340"/>
    </location>
</feature>
<comment type="similarity">
    <text evidence="11">Belongs to the MnmA/TRMU family.</text>
</comment>
<comment type="subcellular location">
    <subcellularLocation>
        <location evidence="11">Cytoplasm</location>
    </subcellularLocation>
</comment>
<dbReference type="CDD" id="cd01998">
    <property type="entry name" value="MnmA_TRMU-like"/>
    <property type="match status" value="1"/>
</dbReference>
<dbReference type="InterPro" id="IPR014729">
    <property type="entry name" value="Rossmann-like_a/b/a_fold"/>
</dbReference>
<comment type="caution">
    <text evidence="11">Lacks conserved residue(s) required for the propagation of feature annotation.</text>
</comment>
<dbReference type="PANTHER" id="PTHR11933:SF5">
    <property type="entry name" value="MITOCHONDRIAL TRNA-SPECIFIC 2-THIOURIDYLASE 1"/>
    <property type="match status" value="1"/>
</dbReference>
<dbReference type="Pfam" id="PF03054">
    <property type="entry name" value="tRNA_Me_trans"/>
    <property type="match status" value="1"/>
</dbReference>
<gene>
    <name evidence="11" type="primary">mnmA</name>
    <name evidence="14" type="ORF">NZ47_01710</name>
</gene>
<dbReference type="EMBL" id="JSCE01000030">
    <property type="protein sequence ID" value="KHM52950.1"/>
    <property type="molecule type" value="Genomic_DNA"/>
</dbReference>
<organism evidence="14 15">
    <name type="scientific">Anaerovibrio lipolyticus</name>
    <dbReference type="NCBI Taxonomy" id="82374"/>
    <lineage>
        <taxon>Bacteria</taxon>
        <taxon>Bacillati</taxon>
        <taxon>Bacillota</taxon>
        <taxon>Negativicutes</taxon>
        <taxon>Selenomonadales</taxon>
        <taxon>Selenomonadaceae</taxon>
        <taxon>Anaerovibrio</taxon>
    </lineage>
</organism>
<evidence type="ECO:0000313" key="14">
    <source>
        <dbReference type="EMBL" id="KHM52950.1"/>
    </source>
</evidence>
<evidence type="ECO:0000259" key="13">
    <source>
        <dbReference type="Pfam" id="PF20259"/>
    </source>
</evidence>
<feature type="domain" description="tRNA-specific 2-thiouridylase MnmA-like C-terminal" evidence="12">
    <location>
        <begin position="282"/>
        <end position="356"/>
    </location>
</feature>
<dbReference type="Pfam" id="PF20258">
    <property type="entry name" value="tRNA_Me_trans_C"/>
    <property type="match status" value="1"/>
</dbReference>
<keyword evidence="5 11" id="KW-0547">Nucleotide-binding</keyword>
<evidence type="ECO:0000256" key="8">
    <source>
        <dbReference type="ARBA" id="ARBA00023157"/>
    </source>
</evidence>
<dbReference type="EC" id="2.8.1.13" evidence="11"/>
<keyword evidence="7 11" id="KW-0694">RNA-binding</keyword>
<dbReference type="SUPFAM" id="SSF52402">
    <property type="entry name" value="Adenine nucleotide alpha hydrolases-like"/>
    <property type="match status" value="1"/>
</dbReference>
<evidence type="ECO:0000256" key="2">
    <source>
        <dbReference type="ARBA" id="ARBA00022555"/>
    </source>
</evidence>
<evidence type="ECO:0000256" key="1">
    <source>
        <dbReference type="ARBA" id="ARBA00022490"/>
    </source>
</evidence>
<feature type="binding site" evidence="11">
    <location>
        <begin position="8"/>
        <end position="15"/>
    </location>
    <ligand>
        <name>ATP</name>
        <dbReference type="ChEBI" id="CHEBI:30616"/>
    </ligand>
</feature>
<dbReference type="Gene3D" id="2.30.30.280">
    <property type="entry name" value="Adenine nucleotide alpha hydrolases-like domains"/>
    <property type="match status" value="1"/>
</dbReference>
<feature type="active site" description="Nucleophile" evidence="11">
    <location>
        <position position="104"/>
    </location>
</feature>
<keyword evidence="8 11" id="KW-1015">Disulfide bond</keyword>
<feature type="region of interest" description="Interaction with tRNA" evidence="11">
    <location>
        <begin position="307"/>
        <end position="308"/>
    </location>
</feature>
<evidence type="ECO:0000256" key="9">
    <source>
        <dbReference type="ARBA" id="ARBA00051542"/>
    </source>
</evidence>
<reference evidence="14 15" key="1">
    <citation type="journal article" date="2013" name="PLoS ONE">
        <title>Identification and characterization of three novel lipases belonging to families II and V from Anaerovibrio lipolyticus 5ST.</title>
        <authorList>
            <person name="Prive F."/>
            <person name="Kaderbhai N.N."/>
            <person name="Girdwood S."/>
            <person name="Worgan H.J."/>
            <person name="Pinloche E."/>
            <person name="Scollan N.D."/>
            <person name="Huws S.A."/>
            <person name="Newbold C.J."/>
        </authorList>
    </citation>
    <scope>NUCLEOTIDE SEQUENCE [LARGE SCALE GENOMIC DNA]</scope>
    <source>
        <strain evidence="14 15">5S</strain>
    </source>
</reference>
<dbReference type="FunFam" id="2.40.30.10:FF:000023">
    <property type="entry name" value="tRNA-specific 2-thiouridylase MnmA"/>
    <property type="match status" value="1"/>
</dbReference>
<feature type="binding site" evidence="11">
    <location>
        <position position="128"/>
    </location>
    <ligand>
        <name>ATP</name>
        <dbReference type="ChEBI" id="CHEBI:30616"/>
    </ligand>
</feature>
<comment type="catalytic activity">
    <reaction evidence="9 11">
        <text>S-sulfanyl-L-cysteinyl-[protein] + uridine(34) in tRNA + AH2 + ATP = 2-thiouridine(34) in tRNA + L-cysteinyl-[protein] + A + AMP + diphosphate + H(+)</text>
        <dbReference type="Rhea" id="RHEA:47032"/>
        <dbReference type="Rhea" id="RHEA-COMP:10131"/>
        <dbReference type="Rhea" id="RHEA-COMP:11726"/>
        <dbReference type="Rhea" id="RHEA-COMP:11727"/>
        <dbReference type="Rhea" id="RHEA-COMP:11728"/>
        <dbReference type="ChEBI" id="CHEBI:13193"/>
        <dbReference type="ChEBI" id="CHEBI:15378"/>
        <dbReference type="ChEBI" id="CHEBI:17499"/>
        <dbReference type="ChEBI" id="CHEBI:29950"/>
        <dbReference type="ChEBI" id="CHEBI:30616"/>
        <dbReference type="ChEBI" id="CHEBI:33019"/>
        <dbReference type="ChEBI" id="CHEBI:61963"/>
        <dbReference type="ChEBI" id="CHEBI:65315"/>
        <dbReference type="ChEBI" id="CHEBI:87170"/>
        <dbReference type="ChEBI" id="CHEBI:456215"/>
        <dbReference type="EC" id="2.8.1.13"/>
    </reaction>
</comment>
<dbReference type="STRING" id="82374.NZ47_01710"/>
<proteinExistence type="inferred from homology"/>
<evidence type="ECO:0000256" key="6">
    <source>
        <dbReference type="ARBA" id="ARBA00022840"/>
    </source>
</evidence>
<dbReference type="InterPro" id="IPR023382">
    <property type="entry name" value="MnmA-like_central_sf"/>
</dbReference>
<evidence type="ECO:0000256" key="11">
    <source>
        <dbReference type="HAMAP-Rule" id="MF_00144"/>
    </source>
</evidence>
<dbReference type="GO" id="GO:0000049">
    <property type="term" value="F:tRNA binding"/>
    <property type="evidence" value="ECO:0007669"/>
    <property type="project" value="UniProtKB-KW"/>
</dbReference>
<evidence type="ECO:0000256" key="3">
    <source>
        <dbReference type="ARBA" id="ARBA00022679"/>
    </source>
</evidence>
<dbReference type="HAMAP" id="MF_00144">
    <property type="entry name" value="tRNA_thiouridyl_MnmA"/>
    <property type="match status" value="1"/>
</dbReference>
<dbReference type="eggNOG" id="COG0482">
    <property type="taxonomic scope" value="Bacteria"/>
</dbReference>
<comment type="function">
    <text evidence="10 11">Catalyzes the 2-thiolation of uridine at the wobble position (U34) of tRNA, leading to the formation of s(2)U34.</text>
</comment>
<keyword evidence="3 11" id="KW-0808">Transferase</keyword>
<keyword evidence="4 11" id="KW-0819">tRNA processing</keyword>
<feature type="active site" description="Cysteine persulfide intermediate" evidence="11">
    <location>
        <position position="201"/>
    </location>
</feature>
<feature type="region of interest" description="Interaction with tRNA" evidence="11">
    <location>
        <begin position="151"/>
        <end position="153"/>
    </location>
</feature>
<comment type="caution">
    <text evidence="14">The sequence shown here is derived from an EMBL/GenBank/DDBJ whole genome shotgun (WGS) entry which is preliminary data.</text>
</comment>
<name>A0A0B2JX95_9FIRM</name>
<feature type="domain" description="tRNA-specific 2-thiouridylase MnmA-like central" evidence="13">
    <location>
        <begin position="212"/>
        <end position="273"/>
    </location>
</feature>
<dbReference type="Gene3D" id="2.40.30.10">
    <property type="entry name" value="Translation factors"/>
    <property type="match status" value="1"/>
</dbReference>
<sequence length="358" mass="39581">MKKKVAVAMSGGVDSSLVATLLKEEGYEVIGITMRLSDEGRGFCLSPEAEAAALVSVKDAQRVAEQLGIQHYVADFRDMFKTKVIDYFLDEYAQGRTPNPCVACNPQIKFGALLTKAQELGADFFATGHYARIKQDENGRYGLYTGVDKHKDQSYALYRIKQDVLKHIILPLGEFTKVKTRELAEKYGLVVAKKAESQEVCFVPDDDYKAMLKRFRPQCLKPGDIVHVDGTVLGHHEGVPLYTIGQRKGLGIAYTEPLYVVKLDTVKNQVVVGPNESVFAESLIAEKMNWLAFDELKEPIKVNARIRYGAREGMGVVAPLDNGRVKVTFDNPQRAVTPGQSVVFYNGDQVVGGGIIVE</sequence>
<feature type="binding site" evidence="11">
    <location>
        <position position="34"/>
    </location>
    <ligand>
        <name>ATP</name>
        <dbReference type="ChEBI" id="CHEBI:30616"/>
    </ligand>
</feature>
<accession>A0A0B2JX95</accession>
<dbReference type="InterPro" id="IPR046884">
    <property type="entry name" value="MnmA-like_central"/>
</dbReference>
<dbReference type="InterPro" id="IPR046885">
    <property type="entry name" value="MnmA-like_C"/>
</dbReference>
<protein>
    <recommendedName>
        <fullName evidence="11">tRNA-specific 2-thiouridylase MnmA</fullName>
        <ecNumber evidence="11">2.8.1.13</ecNumber>
    </recommendedName>
</protein>
<dbReference type="Gene3D" id="3.40.50.620">
    <property type="entry name" value="HUPs"/>
    <property type="match status" value="1"/>
</dbReference>
<dbReference type="NCBIfam" id="NF001138">
    <property type="entry name" value="PRK00143.1"/>
    <property type="match status" value="1"/>
</dbReference>
<dbReference type="FunFam" id="2.30.30.280:FF:000001">
    <property type="entry name" value="tRNA-specific 2-thiouridylase MnmA"/>
    <property type="match status" value="1"/>
</dbReference>
<dbReference type="PANTHER" id="PTHR11933">
    <property type="entry name" value="TRNA 5-METHYLAMINOMETHYL-2-THIOURIDYLATE -METHYLTRANSFERASE"/>
    <property type="match status" value="1"/>
</dbReference>
<evidence type="ECO:0000256" key="4">
    <source>
        <dbReference type="ARBA" id="ARBA00022694"/>
    </source>
</evidence>
<keyword evidence="1 11" id="KW-0963">Cytoplasm</keyword>
<evidence type="ECO:0000256" key="5">
    <source>
        <dbReference type="ARBA" id="ARBA00022741"/>
    </source>
</evidence>
<dbReference type="RefSeq" id="WP_039205975.1">
    <property type="nucleotide sequence ID" value="NZ_JSCE01000030.1"/>
</dbReference>